<dbReference type="UniPathway" id="UPA00241">
    <property type="reaction ID" value="UER00356"/>
</dbReference>
<evidence type="ECO:0000256" key="1">
    <source>
        <dbReference type="ARBA" id="ARBA00009018"/>
    </source>
</evidence>
<reference evidence="8" key="1">
    <citation type="journal article" date="2013" name="Stand. Genomic Sci.">
        <title>Genome sequence of the Litoreibacter arenae type strain (DSM 19593(T)), a member of the Roseobacter clade isolated from sea sand.</title>
        <authorList>
            <person name="Riedel T."/>
            <person name="Fiebig A."/>
            <person name="Petersen J."/>
            <person name="Gronow S."/>
            <person name="Kyrpides N.C."/>
            <person name="Goker M."/>
            <person name="Klenk H.P."/>
        </authorList>
    </citation>
    <scope>NUCLEOTIDE SEQUENCE [LARGE SCALE GENOMIC DNA]</scope>
    <source>
        <strain evidence="8">DSM 19593</strain>
    </source>
</reference>
<dbReference type="GO" id="GO:0004140">
    <property type="term" value="F:dephospho-CoA kinase activity"/>
    <property type="evidence" value="ECO:0007669"/>
    <property type="project" value="UniProtKB-UniRule"/>
</dbReference>
<comment type="subcellular location">
    <subcellularLocation>
        <location evidence="5">Cytoplasm</location>
    </subcellularLocation>
</comment>
<name>S9RHS2_9RHOB</name>
<sequence>MSGGPFILGLTGSIGMGKSTTAQMFRDLGVPVWDADQAVADLYGKGGLAISGLADIHKDFVKDDVADRSAMKKAIAADPSILKKIETLVHPLVRASREAFLAEHADDDLVVLDIPLLYETNAQDQMDAVLVVSAPSDVQRARVLERGTMTPEMFEAILAKQLPDAEKRKRADYVIETLTLEGTKADVTSLVEDLRARHA</sequence>
<comment type="pathway">
    <text evidence="5">Cofactor biosynthesis; coenzyme A biosynthesis; CoA from (R)-pantothenate: step 5/5.</text>
</comment>
<evidence type="ECO:0000256" key="4">
    <source>
        <dbReference type="ARBA" id="ARBA00022993"/>
    </source>
</evidence>
<evidence type="ECO:0000313" key="8">
    <source>
        <dbReference type="Proteomes" id="UP000015351"/>
    </source>
</evidence>
<dbReference type="RefSeq" id="WP_021102696.1">
    <property type="nucleotide sequence ID" value="NZ_KE557314.1"/>
</dbReference>
<organism evidence="7 8">
    <name type="scientific">Litoreibacter arenae DSM 19593</name>
    <dbReference type="NCBI Taxonomy" id="1123360"/>
    <lineage>
        <taxon>Bacteria</taxon>
        <taxon>Pseudomonadati</taxon>
        <taxon>Pseudomonadota</taxon>
        <taxon>Alphaproteobacteria</taxon>
        <taxon>Rhodobacterales</taxon>
        <taxon>Roseobacteraceae</taxon>
        <taxon>Litoreibacter</taxon>
    </lineage>
</organism>
<dbReference type="InterPro" id="IPR001977">
    <property type="entry name" value="Depp_CoAkinase"/>
</dbReference>
<dbReference type="InterPro" id="IPR027417">
    <property type="entry name" value="P-loop_NTPase"/>
</dbReference>
<keyword evidence="5 7" id="KW-0418">Kinase</keyword>
<dbReference type="CDD" id="cd02022">
    <property type="entry name" value="DPCK"/>
    <property type="match status" value="1"/>
</dbReference>
<evidence type="ECO:0000256" key="3">
    <source>
        <dbReference type="ARBA" id="ARBA00022840"/>
    </source>
</evidence>
<dbReference type="AlphaFoldDB" id="S9RHS2"/>
<dbReference type="STRING" id="1123360.thalar_03350"/>
<proteinExistence type="inferred from homology"/>
<dbReference type="GO" id="GO:0005737">
    <property type="term" value="C:cytoplasm"/>
    <property type="evidence" value="ECO:0007669"/>
    <property type="project" value="UniProtKB-SubCell"/>
</dbReference>
<keyword evidence="5" id="KW-0963">Cytoplasm</keyword>
<dbReference type="Pfam" id="PF01121">
    <property type="entry name" value="CoaE"/>
    <property type="match status" value="1"/>
</dbReference>
<protein>
    <recommendedName>
        <fullName evidence="5 6">Dephospho-CoA kinase</fullName>
        <ecNumber evidence="5 6">2.7.1.24</ecNumber>
    </recommendedName>
    <alternativeName>
        <fullName evidence="5">Dephosphocoenzyme A kinase</fullName>
    </alternativeName>
</protein>
<dbReference type="EC" id="2.7.1.24" evidence="5 6"/>
<dbReference type="Gene3D" id="3.40.50.300">
    <property type="entry name" value="P-loop containing nucleotide triphosphate hydrolases"/>
    <property type="match status" value="1"/>
</dbReference>
<evidence type="ECO:0000256" key="2">
    <source>
        <dbReference type="ARBA" id="ARBA00022741"/>
    </source>
</evidence>
<keyword evidence="2 5" id="KW-0547">Nucleotide-binding</keyword>
<comment type="similarity">
    <text evidence="1 5">Belongs to the CoaE family.</text>
</comment>
<dbReference type="SUPFAM" id="SSF52540">
    <property type="entry name" value="P-loop containing nucleoside triphosphate hydrolases"/>
    <property type="match status" value="1"/>
</dbReference>
<dbReference type="GO" id="GO:0015937">
    <property type="term" value="P:coenzyme A biosynthetic process"/>
    <property type="evidence" value="ECO:0007669"/>
    <property type="project" value="UniProtKB-UniRule"/>
</dbReference>
<dbReference type="HOGENOM" id="CLU_057180_3_0_5"/>
<dbReference type="EMBL" id="AONI01000015">
    <property type="protein sequence ID" value="EPX77625.1"/>
    <property type="molecule type" value="Genomic_DNA"/>
</dbReference>
<gene>
    <name evidence="5" type="primary">coaE</name>
    <name evidence="7" type="ORF">thalar_03350</name>
</gene>
<dbReference type="HAMAP" id="MF_00376">
    <property type="entry name" value="Dephospho_CoA_kinase"/>
    <property type="match status" value="1"/>
</dbReference>
<dbReference type="PANTHER" id="PTHR10695">
    <property type="entry name" value="DEPHOSPHO-COA KINASE-RELATED"/>
    <property type="match status" value="1"/>
</dbReference>
<comment type="catalytic activity">
    <reaction evidence="5">
        <text>3'-dephospho-CoA + ATP = ADP + CoA + H(+)</text>
        <dbReference type="Rhea" id="RHEA:18245"/>
        <dbReference type="ChEBI" id="CHEBI:15378"/>
        <dbReference type="ChEBI" id="CHEBI:30616"/>
        <dbReference type="ChEBI" id="CHEBI:57287"/>
        <dbReference type="ChEBI" id="CHEBI:57328"/>
        <dbReference type="ChEBI" id="CHEBI:456216"/>
        <dbReference type="EC" id="2.7.1.24"/>
    </reaction>
</comment>
<keyword evidence="4 5" id="KW-0173">Coenzyme A biosynthesis</keyword>
<dbReference type="PROSITE" id="PS51219">
    <property type="entry name" value="DPCK"/>
    <property type="match status" value="1"/>
</dbReference>
<comment type="function">
    <text evidence="5">Catalyzes the phosphorylation of the 3'-hydroxyl group of dephosphocoenzyme A to form coenzyme A.</text>
</comment>
<dbReference type="eggNOG" id="COG0237">
    <property type="taxonomic scope" value="Bacteria"/>
</dbReference>
<keyword evidence="8" id="KW-1185">Reference proteome</keyword>
<dbReference type="GO" id="GO:0005524">
    <property type="term" value="F:ATP binding"/>
    <property type="evidence" value="ECO:0007669"/>
    <property type="project" value="UniProtKB-UniRule"/>
</dbReference>
<feature type="binding site" evidence="5">
    <location>
        <begin position="15"/>
        <end position="20"/>
    </location>
    <ligand>
        <name>ATP</name>
        <dbReference type="ChEBI" id="CHEBI:30616"/>
    </ligand>
</feature>
<dbReference type="OrthoDB" id="9812943at2"/>
<dbReference type="PATRIC" id="fig|1123360.3.peg.3320"/>
<keyword evidence="5 7" id="KW-0808">Transferase</keyword>
<accession>S9RHS2</accession>
<keyword evidence="3 5" id="KW-0067">ATP-binding</keyword>
<evidence type="ECO:0000256" key="6">
    <source>
        <dbReference type="NCBIfam" id="TIGR00152"/>
    </source>
</evidence>
<dbReference type="NCBIfam" id="TIGR00152">
    <property type="entry name" value="dephospho-CoA kinase"/>
    <property type="match status" value="1"/>
</dbReference>
<comment type="caution">
    <text evidence="7">The sequence shown here is derived from an EMBL/GenBank/DDBJ whole genome shotgun (WGS) entry which is preliminary data.</text>
</comment>
<evidence type="ECO:0000256" key="5">
    <source>
        <dbReference type="HAMAP-Rule" id="MF_00376"/>
    </source>
</evidence>
<dbReference type="Proteomes" id="UP000015351">
    <property type="component" value="Unassembled WGS sequence"/>
</dbReference>
<evidence type="ECO:0000313" key="7">
    <source>
        <dbReference type="EMBL" id="EPX77625.1"/>
    </source>
</evidence>
<dbReference type="PANTHER" id="PTHR10695:SF46">
    <property type="entry name" value="BIFUNCTIONAL COENZYME A SYNTHASE-RELATED"/>
    <property type="match status" value="1"/>
</dbReference>